<gene>
    <name evidence="2" type="ORF">WN48_02308</name>
</gene>
<dbReference type="OrthoDB" id="7696562at2759"/>
<feature type="compositionally biased region" description="Basic and acidic residues" evidence="1">
    <location>
        <begin position="624"/>
        <end position="636"/>
    </location>
</feature>
<name>A0A310SBY9_9HYME</name>
<proteinExistence type="predicted"/>
<dbReference type="AlphaFoldDB" id="A0A310SBY9"/>
<reference evidence="2 3" key="1">
    <citation type="submission" date="2015-07" db="EMBL/GenBank/DDBJ databases">
        <title>The genome of Eufriesea mexicana.</title>
        <authorList>
            <person name="Pan H."/>
            <person name="Kapheim K."/>
        </authorList>
    </citation>
    <scope>NUCLEOTIDE SEQUENCE [LARGE SCALE GENOMIC DNA]</scope>
    <source>
        <strain evidence="2">0111107269</strain>
        <tissue evidence="2">Whole body</tissue>
    </source>
</reference>
<dbReference type="EMBL" id="KQ761662">
    <property type="protein sequence ID" value="OAD57180.1"/>
    <property type="molecule type" value="Genomic_DNA"/>
</dbReference>
<accession>A0A310SBY9</accession>
<keyword evidence="3" id="KW-1185">Reference proteome</keyword>
<protein>
    <submittedName>
        <fullName evidence="2">Uncharacterized protein</fullName>
    </submittedName>
</protein>
<evidence type="ECO:0000256" key="1">
    <source>
        <dbReference type="SAM" id="MobiDB-lite"/>
    </source>
</evidence>
<evidence type="ECO:0000313" key="3">
    <source>
        <dbReference type="Proteomes" id="UP000250275"/>
    </source>
</evidence>
<sequence length="784" mass="89148">MSRRRRRANDFTDSLNSYRSNDIDTDSLCSISEYSSDEVKSTSTGLNDITYNNKHSNVLADRSLKHSFIQDSSITFTSVSEVHPVPDLNKRIDLFQVEQSAIKVNDKESNNPQSSVNENMTTKLSCTIKEQTEESHTKLKSITMGENSKRDSNYNINNTELNASSILEQSACNTTVISQIAPLMNCIDKGKQTSKNCEEKHANNETKKFETILCSLDNQLNRMKEVSQTQQVLKRLSDKFVHSPRNFTERLLTIIEESVINNDDDRNETSAIDLSRLTTEFRKMCKFIEDESAPEWPPSPMSTPPCPQRVSISPACSKSDHIKNFKNDKLCSPINASVSITPISEAQCNRLFPEEKEYSKPLLKSSSMPSLLSMSQIHDICEQQMASLNVSNDENHKENTILSMPNLLDKCIYQSPIISKPEHSFSKLNELHNKSKDNQKITNNLSYSKKKSRKMNEKFDNITPDKLTNSYEMLDPDDLQKTLFEDIAKKRKRCLDTAKLITEINADPEVIKTLRMSPLFTTDDESNSLEDETKFLQTLVSCKDYQSYLEKQKPLFKLLQNSNSCATETNIKKTEKSDEKCERNTVSKKETWNIKKSPYRRKCTLLSPNVKSCNLYTSPLSKKQGNEKEGQKENVKPKLFVTPGKSPSNTDHKKKKVYFPNMHSPVKHTKVRHILKSPHAEGLYRLNYNTVISPVGMYIRGTDMQLIKNVRAKTDNLLLTPVKRNVKISLNKNLKEENTPPKCINKSQEKTPLKINLSPKIIATANLADNVVASLANAKHQAGY</sequence>
<dbReference type="Proteomes" id="UP000250275">
    <property type="component" value="Unassembled WGS sequence"/>
</dbReference>
<organism evidence="2 3">
    <name type="scientific">Eufriesea mexicana</name>
    <dbReference type="NCBI Taxonomy" id="516756"/>
    <lineage>
        <taxon>Eukaryota</taxon>
        <taxon>Metazoa</taxon>
        <taxon>Ecdysozoa</taxon>
        <taxon>Arthropoda</taxon>
        <taxon>Hexapoda</taxon>
        <taxon>Insecta</taxon>
        <taxon>Pterygota</taxon>
        <taxon>Neoptera</taxon>
        <taxon>Endopterygota</taxon>
        <taxon>Hymenoptera</taxon>
        <taxon>Apocrita</taxon>
        <taxon>Aculeata</taxon>
        <taxon>Apoidea</taxon>
        <taxon>Anthophila</taxon>
        <taxon>Apidae</taxon>
        <taxon>Eufriesea</taxon>
    </lineage>
</organism>
<evidence type="ECO:0000313" key="2">
    <source>
        <dbReference type="EMBL" id="OAD57180.1"/>
    </source>
</evidence>
<feature type="region of interest" description="Disordered" evidence="1">
    <location>
        <begin position="617"/>
        <end position="655"/>
    </location>
</feature>